<reference evidence="1 2" key="1">
    <citation type="journal article" date="2016" name="Nat. Commun.">
        <title>Thousands of microbial genomes shed light on interconnected biogeochemical processes in an aquifer system.</title>
        <authorList>
            <person name="Anantharaman K."/>
            <person name="Brown C.T."/>
            <person name="Hug L.A."/>
            <person name="Sharon I."/>
            <person name="Castelle C.J."/>
            <person name="Probst A.J."/>
            <person name="Thomas B.C."/>
            <person name="Singh A."/>
            <person name="Wilkins M.J."/>
            <person name="Karaoz U."/>
            <person name="Brodie E.L."/>
            <person name="Williams K.H."/>
            <person name="Hubbard S.S."/>
            <person name="Banfield J.F."/>
        </authorList>
    </citation>
    <scope>NUCLEOTIDE SEQUENCE [LARGE SCALE GENOMIC DNA]</scope>
    <source>
        <strain evidence="2">RIFCSPLOWO2_12_FULL_64_10</strain>
    </source>
</reference>
<organism evidence="1 2">
    <name type="scientific">Handelsmanbacteria sp. (strain RIFCSPLOWO2_12_FULL_64_10)</name>
    <dbReference type="NCBI Taxonomy" id="1817868"/>
    <lineage>
        <taxon>Bacteria</taxon>
        <taxon>Candidatus Handelsmaniibacteriota</taxon>
    </lineage>
</organism>
<dbReference type="AlphaFoldDB" id="A0A1F6D677"/>
<gene>
    <name evidence="1" type="ORF">A3F84_15535</name>
</gene>
<dbReference type="Proteomes" id="UP000178606">
    <property type="component" value="Unassembled WGS sequence"/>
</dbReference>
<protein>
    <recommendedName>
        <fullName evidence="3">Aminotransferase class V domain-containing protein</fullName>
    </recommendedName>
</protein>
<evidence type="ECO:0000313" key="1">
    <source>
        <dbReference type="EMBL" id="OGG56944.1"/>
    </source>
</evidence>
<accession>A0A1F6D677</accession>
<evidence type="ECO:0000313" key="2">
    <source>
        <dbReference type="Proteomes" id="UP000178606"/>
    </source>
</evidence>
<dbReference type="EMBL" id="MFKF01000021">
    <property type="protein sequence ID" value="OGG56944.1"/>
    <property type="molecule type" value="Genomic_DNA"/>
</dbReference>
<dbReference type="Gene3D" id="3.90.1150.10">
    <property type="entry name" value="Aspartate Aminotransferase, domain 1"/>
    <property type="match status" value="1"/>
</dbReference>
<name>A0A1F6D677_HANXR</name>
<dbReference type="SUPFAM" id="SSF53383">
    <property type="entry name" value="PLP-dependent transferases"/>
    <property type="match status" value="1"/>
</dbReference>
<evidence type="ECO:0008006" key="3">
    <source>
        <dbReference type="Google" id="ProtNLM"/>
    </source>
</evidence>
<dbReference type="InterPro" id="IPR015422">
    <property type="entry name" value="PyrdxlP-dep_Trfase_small"/>
</dbReference>
<dbReference type="InterPro" id="IPR015424">
    <property type="entry name" value="PyrdxlP-dep_Trfase"/>
</dbReference>
<comment type="caution">
    <text evidence="1">The sequence shown here is derived from an EMBL/GenBank/DDBJ whole genome shotgun (WGS) entry which is preliminary data.</text>
</comment>
<sequence>MQSPSGPDTSTAIVAFSVKGKGGGDVSSALRARRIIQRPAFLKFSGVRIAPAFFTSDAEIETLIAAVRGISKG</sequence>
<proteinExistence type="predicted"/>